<dbReference type="InterPro" id="IPR019650">
    <property type="entry name" value="DUF2513"/>
</dbReference>
<name>A0AAX6L9X4_LACPE</name>
<accession>A0AAX6L9X4</accession>
<reference evidence="1" key="1">
    <citation type="submission" date="2022-11" db="EMBL/GenBank/DDBJ databases">
        <authorList>
            <person name="Wang Z."/>
        </authorList>
    </citation>
    <scope>NUCLEOTIDE SEQUENCE</scope>
    <source>
        <strain evidence="1">P2000</strain>
    </source>
</reference>
<protein>
    <submittedName>
        <fullName evidence="1">DUF2513 domain-containing protein</fullName>
    </submittedName>
</protein>
<proteinExistence type="predicted"/>
<dbReference type="EMBL" id="JAPEQV010000001">
    <property type="protein sequence ID" value="MDF2311344.1"/>
    <property type="molecule type" value="Genomic_DNA"/>
</dbReference>
<organism evidence="1 2">
    <name type="scientific">Lactiplantibacillus pentosus</name>
    <name type="common">Lactobacillus pentosus</name>
    <dbReference type="NCBI Taxonomy" id="1589"/>
    <lineage>
        <taxon>Bacteria</taxon>
        <taxon>Bacillati</taxon>
        <taxon>Bacillota</taxon>
        <taxon>Bacilli</taxon>
        <taxon>Lactobacillales</taxon>
        <taxon>Lactobacillaceae</taxon>
        <taxon>Lactiplantibacillus</taxon>
    </lineage>
</organism>
<comment type="caution">
    <text evidence="1">The sequence shown here is derived from an EMBL/GenBank/DDBJ whole genome shotgun (WGS) entry which is preliminary data.</text>
</comment>
<dbReference type="Pfam" id="PF10711">
    <property type="entry name" value="DUF2513"/>
    <property type="match status" value="1"/>
</dbReference>
<dbReference type="Proteomes" id="UP001151834">
    <property type="component" value="Unassembled WGS sequence"/>
</dbReference>
<dbReference type="AlphaFoldDB" id="A0AAX6L9X4"/>
<gene>
    <name evidence="1" type="ORF">OOJ94_00765</name>
</gene>
<evidence type="ECO:0000313" key="2">
    <source>
        <dbReference type="Proteomes" id="UP001151834"/>
    </source>
</evidence>
<evidence type="ECO:0000313" key="1">
    <source>
        <dbReference type="EMBL" id="MDF2311344.1"/>
    </source>
</evidence>
<sequence>MSINSLTFDGHSYLDNIRDPEVWKKLSLLLLS</sequence>
<reference evidence="1" key="2">
    <citation type="journal article" date="2023" name="Front Nutr">
        <title>Lactiplantibacillus pentosus P2020 protects the hyperuricemia and renal inflammation in mice.</title>
        <authorList>
            <person name="Wang Z."/>
            <person name="Song L."/>
            <person name="Li X."/>
            <person name="Xiao Y."/>
            <person name="Huang Y."/>
            <person name="Zhang Y."/>
            <person name="Li J."/>
            <person name="Li M."/>
            <person name="Ren Z."/>
        </authorList>
    </citation>
    <scope>NUCLEOTIDE SEQUENCE</scope>
    <source>
        <strain evidence="1">P2000</strain>
    </source>
</reference>